<comment type="subcellular location">
    <subcellularLocation>
        <location evidence="6">Cell membrane</location>
        <topology evidence="6">Single-pass type II membrane protein</topology>
    </subcellularLocation>
    <text evidence="6">Localizes to the division septum.</text>
</comment>
<dbReference type="InterPro" id="IPR026580">
    <property type="entry name" value="DivIB"/>
</dbReference>
<keyword evidence="5 6" id="KW-0131">Cell cycle</keyword>
<accession>A0A9D1UXJ8</accession>
<evidence type="ECO:0000256" key="4">
    <source>
        <dbReference type="ARBA" id="ARBA00022989"/>
    </source>
</evidence>
<dbReference type="GO" id="GO:0043093">
    <property type="term" value="P:FtsZ-dependent cytokinesis"/>
    <property type="evidence" value="ECO:0007669"/>
    <property type="project" value="UniProtKB-UniRule"/>
</dbReference>
<evidence type="ECO:0000256" key="3">
    <source>
        <dbReference type="ARBA" id="ARBA00022692"/>
    </source>
</evidence>
<dbReference type="InterPro" id="IPR013685">
    <property type="entry name" value="POTRA_FtsQ_type"/>
</dbReference>
<feature type="compositionally biased region" description="Basic residues" evidence="7">
    <location>
        <begin position="22"/>
        <end position="34"/>
    </location>
</feature>
<dbReference type="Pfam" id="PF03799">
    <property type="entry name" value="FtsQ_DivIB_C"/>
    <property type="match status" value="1"/>
</dbReference>
<reference evidence="10" key="1">
    <citation type="journal article" date="2021" name="PeerJ">
        <title>Extensive microbial diversity within the chicken gut microbiome revealed by metagenomics and culture.</title>
        <authorList>
            <person name="Gilroy R."/>
            <person name="Ravi A."/>
            <person name="Getino M."/>
            <person name="Pursley I."/>
            <person name="Horton D.L."/>
            <person name="Alikhan N.F."/>
            <person name="Baker D."/>
            <person name="Gharbi K."/>
            <person name="Hall N."/>
            <person name="Watson M."/>
            <person name="Adriaenssens E.M."/>
            <person name="Foster-Nyarko E."/>
            <person name="Jarju S."/>
            <person name="Secka A."/>
            <person name="Antonio M."/>
            <person name="Oren A."/>
            <person name="Chaudhuri R.R."/>
            <person name="La Ragione R."/>
            <person name="Hildebrand F."/>
            <person name="Pallen M.J."/>
        </authorList>
    </citation>
    <scope>NUCLEOTIDE SEQUENCE</scope>
    <source>
        <strain evidence="10">6627</strain>
    </source>
</reference>
<dbReference type="PANTHER" id="PTHR37820:SF1">
    <property type="entry name" value="CELL DIVISION PROTEIN FTSQ"/>
    <property type="match status" value="1"/>
</dbReference>
<dbReference type="HAMAP" id="MF_00912">
    <property type="entry name" value="DivIB"/>
    <property type="match status" value="1"/>
</dbReference>
<feature type="region of interest" description="Disordered" evidence="7">
    <location>
        <begin position="1"/>
        <end position="43"/>
    </location>
</feature>
<dbReference type="InterPro" id="IPR005548">
    <property type="entry name" value="Cell_div_FtsQ/DivIB_C"/>
</dbReference>
<dbReference type="Pfam" id="PF08478">
    <property type="entry name" value="POTRA_1"/>
    <property type="match status" value="1"/>
</dbReference>
<evidence type="ECO:0000256" key="5">
    <source>
        <dbReference type="ARBA" id="ARBA00023306"/>
    </source>
</evidence>
<comment type="caution">
    <text evidence="10">The sequence shown here is derived from an EMBL/GenBank/DDBJ whole genome shotgun (WGS) entry which is preliminary data.</text>
</comment>
<proteinExistence type="inferred from homology"/>
<evidence type="ECO:0000256" key="2">
    <source>
        <dbReference type="ARBA" id="ARBA00022618"/>
    </source>
</evidence>
<name>A0A9D1UXJ8_9LACO</name>
<comment type="function">
    <text evidence="6">Cell division protein that may be involved in stabilizing or promoting the assembly of the division complex.</text>
</comment>
<dbReference type="Proteomes" id="UP000823963">
    <property type="component" value="Unassembled WGS sequence"/>
</dbReference>
<feature type="domain" description="POTRA" evidence="9">
    <location>
        <begin position="83"/>
        <end position="152"/>
    </location>
</feature>
<evidence type="ECO:0000259" key="9">
    <source>
        <dbReference type="Pfam" id="PF08478"/>
    </source>
</evidence>
<keyword evidence="4 6" id="KW-1133">Transmembrane helix</keyword>
<keyword evidence="2 6" id="KW-0132">Cell division</keyword>
<keyword evidence="3 6" id="KW-0812">Transmembrane</keyword>
<dbReference type="GO" id="GO:0032153">
    <property type="term" value="C:cell division site"/>
    <property type="evidence" value="ECO:0007669"/>
    <property type="project" value="UniProtKB-UniRule"/>
</dbReference>
<reference evidence="10" key="2">
    <citation type="submission" date="2021-04" db="EMBL/GenBank/DDBJ databases">
        <authorList>
            <person name="Gilroy R."/>
        </authorList>
    </citation>
    <scope>NUCLEOTIDE SEQUENCE</scope>
    <source>
        <strain evidence="10">6627</strain>
    </source>
</reference>
<comment type="similarity">
    <text evidence="6">Belongs to the FtsQ/DivIB family. DivIB subfamily.</text>
</comment>
<dbReference type="Gene3D" id="3.40.50.10960">
    <property type="match status" value="1"/>
</dbReference>
<dbReference type="GO" id="GO:0005886">
    <property type="term" value="C:plasma membrane"/>
    <property type="evidence" value="ECO:0007669"/>
    <property type="project" value="UniProtKB-SubCell"/>
</dbReference>
<evidence type="ECO:0000256" key="1">
    <source>
        <dbReference type="ARBA" id="ARBA00022475"/>
    </source>
</evidence>
<gene>
    <name evidence="6" type="primary">divIB</name>
    <name evidence="10" type="ORF">H9861_05805</name>
</gene>
<evidence type="ECO:0000313" key="11">
    <source>
        <dbReference type="Proteomes" id="UP000823963"/>
    </source>
</evidence>
<dbReference type="AlphaFoldDB" id="A0A9D1UXJ8"/>
<dbReference type="PANTHER" id="PTHR37820">
    <property type="entry name" value="CELL DIVISION PROTEIN DIVIB"/>
    <property type="match status" value="1"/>
</dbReference>
<evidence type="ECO:0000256" key="6">
    <source>
        <dbReference type="HAMAP-Rule" id="MF_00912"/>
    </source>
</evidence>
<sequence>MRKSFKKLKKSEAELTPWEKAQKKRQQQKKHQHHKNDSRSFVKKLPQTNKLRKQRLAKGTVQLIVIFGVLFVSSLFFILPFSRILSVNVNTNDAETRLAVIKASDLHYYESLIGVWPQTSKIEQRIHEKVPSVKKAKIQYEGSHIIIDIQEYPTIGYVMKGNKYYKLTSSGMIDKYGANSPSGNYPVFYNFKNNSELKKMTHQYDKLSKNLQKGISEIHSEPTKADPGKIKLYMNDGNQVIASTDTFAQKMQYYPNIVSKMNHTGVVDLEVGAYSYPYGKN</sequence>
<keyword evidence="1 6" id="KW-1003">Cell membrane</keyword>
<evidence type="ECO:0000313" key="10">
    <source>
        <dbReference type="EMBL" id="HIX02251.1"/>
    </source>
</evidence>
<feature type="domain" description="Cell division protein FtsQ/DivIB C-terminal" evidence="8">
    <location>
        <begin position="157"/>
        <end position="269"/>
    </location>
</feature>
<evidence type="ECO:0000259" key="8">
    <source>
        <dbReference type="Pfam" id="PF03799"/>
    </source>
</evidence>
<keyword evidence="6" id="KW-0472">Membrane</keyword>
<protein>
    <recommendedName>
        <fullName evidence="6">Cell division protein DivIB</fullName>
    </recommendedName>
</protein>
<evidence type="ECO:0000256" key="7">
    <source>
        <dbReference type="SAM" id="MobiDB-lite"/>
    </source>
</evidence>
<organism evidence="10 11">
    <name type="scientific">Candidatus Ligilactobacillus excrementigallinarum</name>
    <dbReference type="NCBI Taxonomy" id="2838641"/>
    <lineage>
        <taxon>Bacteria</taxon>
        <taxon>Bacillati</taxon>
        <taxon>Bacillota</taxon>
        <taxon>Bacilli</taxon>
        <taxon>Lactobacillales</taxon>
        <taxon>Lactobacillaceae</taxon>
        <taxon>Ligilactobacillus</taxon>
    </lineage>
</organism>
<feature type="transmembrane region" description="Helical" evidence="6">
    <location>
        <begin position="60"/>
        <end position="81"/>
    </location>
</feature>
<dbReference type="EMBL" id="DXFP01000053">
    <property type="protein sequence ID" value="HIX02251.1"/>
    <property type="molecule type" value="Genomic_DNA"/>
</dbReference>
<dbReference type="InterPro" id="IPR050487">
    <property type="entry name" value="FtsQ_DivIB"/>
</dbReference>